<dbReference type="EMBL" id="LLXZ01000096">
    <property type="protein sequence ID" value="KRR07908.1"/>
    <property type="molecule type" value="Genomic_DNA"/>
</dbReference>
<protein>
    <submittedName>
        <fullName evidence="1">Uncharacterized protein</fullName>
    </submittedName>
</protein>
<dbReference type="AlphaFoldDB" id="A0A0R3LJG9"/>
<evidence type="ECO:0000313" key="2">
    <source>
        <dbReference type="Proteomes" id="UP000050863"/>
    </source>
</evidence>
<dbReference type="Proteomes" id="UP000050863">
    <property type="component" value="Unassembled WGS sequence"/>
</dbReference>
<sequence length="74" mass="8272">ICSAYTSTGIGLEQYAVASGHILADRSRGQAHTVFVRLDFFGNTDLQLQSPNLDKRFYNRKSGANLRRRRPSTA</sequence>
<accession>A0A0R3LJG9</accession>
<comment type="caution">
    <text evidence="1">The sequence shown here is derived from an EMBL/GenBank/DDBJ whole genome shotgun (WGS) entry which is preliminary data.</text>
</comment>
<feature type="non-terminal residue" evidence="1">
    <location>
        <position position="1"/>
    </location>
</feature>
<keyword evidence="2" id="KW-1185">Reference proteome</keyword>
<organism evidence="1 2">
    <name type="scientific">Bradyrhizobium jicamae</name>
    <dbReference type="NCBI Taxonomy" id="280332"/>
    <lineage>
        <taxon>Bacteria</taxon>
        <taxon>Pseudomonadati</taxon>
        <taxon>Pseudomonadota</taxon>
        <taxon>Alphaproteobacteria</taxon>
        <taxon>Hyphomicrobiales</taxon>
        <taxon>Nitrobacteraceae</taxon>
        <taxon>Bradyrhizobium</taxon>
    </lineage>
</organism>
<reference evidence="1 2" key="1">
    <citation type="submission" date="2014-03" db="EMBL/GenBank/DDBJ databases">
        <title>Bradyrhizobium valentinum sp. nov., isolated from effective nodules of Lupinus mariae-josephae, a lupine endemic of basic-lime soils in Eastern Spain.</title>
        <authorList>
            <person name="Duran D."/>
            <person name="Rey L."/>
            <person name="Navarro A."/>
            <person name="Busquets A."/>
            <person name="Imperial J."/>
            <person name="Ruiz-Argueso T."/>
        </authorList>
    </citation>
    <scope>NUCLEOTIDE SEQUENCE [LARGE SCALE GENOMIC DNA]</scope>
    <source>
        <strain evidence="1 2">PAC68</strain>
    </source>
</reference>
<gene>
    <name evidence="1" type="ORF">CQ12_25240</name>
</gene>
<name>A0A0R3LJG9_9BRAD</name>
<proteinExistence type="predicted"/>
<evidence type="ECO:0000313" key="1">
    <source>
        <dbReference type="EMBL" id="KRR07908.1"/>
    </source>
</evidence>